<dbReference type="Gene3D" id="3.30.70.260">
    <property type="match status" value="1"/>
</dbReference>
<feature type="binding site" evidence="3">
    <location>
        <begin position="89"/>
        <end position="92"/>
    </location>
    <ligand>
        <name>substrate</name>
    </ligand>
</feature>
<dbReference type="HAMAP" id="MF_00170">
    <property type="entry name" value="Rib_5P_isom_A"/>
    <property type="match status" value="1"/>
</dbReference>
<dbReference type="PANTHER" id="PTHR11934">
    <property type="entry name" value="RIBOSE-5-PHOSPHATE ISOMERASE"/>
    <property type="match status" value="1"/>
</dbReference>
<dbReference type="GO" id="GO:0006014">
    <property type="term" value="P:D-ribose metabolic process"/>
    <property type="evidence" value="ECO:0007669"/>
    <property type="project" value="TreeGrafter"/>
</dbReference>
<dbReference type="Proteomes" id="UP000199572">
    <property type="component" value="Unassembled WGS sequence"/>
</dbReference>
<evidence type="ECO:0000313" key="4">
    <source>
        <dbReference type="EMBL" id="SER68814.1"/>
    </source>
</evidence>
<dbReference type="NCBIfam" id="NF001924">
    <property type="entry name" value="PRK00702.1"/>
    <property type="match status" value="1"/>
</dbReference>
<comment type="subunit">
    <text evidence="3">Homodimer.</text>
</comment>
<dbReference type="RefSeq" id="WP_090884772.1">
    <property type="nucleotide sequence ID" value="NZ_FOGG01000014.1"/>
</dbReference>
<dbReference type="GO" id="GO:0004751">
    <property type="term" value="F:ribose-5-phosphate isomerase activity"/>
    <property type="evidence" value="ECO:0007669"/>
    <property type="project" value="UniProtKB-UniRule"/>
</dbReference>
<evidence type="ECO:0000313" key="5">
    <source>
        <dbReference type="Proteomes" id="UP000199572"/>
    </source>
</evidence>
<comment type="pathway">
    <text evidence="3">Carbohydrate degradation; pentose phosphate pathway; D-ribose 5-phosphate from D-ribulose 5-phosphate (non-oxidative stage): step 1/1.</text>
</comment>
<evidence type="ECO:0000256" key="1">
    <source>
        <dbReference type="ARBA" id="ARBA00001713"/>
    </source>
</evidence>
<name>A0A1H9R7U1_9SPHI</name>
<dbReference type="FunFam" id="3.40.50.1360:FF:000001">
    <property type="entry name" value="Ribose-5-phosphate isomerase A"/>
    <property type="match status" value="1"/>
</dbReference>
<keyword evidence="5" id="KW-1185">Reference proteome</keyword>
<feature type="binding site" evidence="3">
    <location>
        <begin position="34"/>
        <end position="37"/>
    </location>
    <ligand>
        <name>substrate</name>
    </ligand>
</feature>
<evidence type="ECO:0000256" key="2">
    <source>
        <dbReference type="ARBA" id="ARBA00023235"/>
    </source>
</evidence>
<dbReference type="SUPFAM" id="SSF100950">
    <property type="entry name" value="NagB/RpiA/CoA transferase-like"/>
    <property type="match status" value="1"/>
</dbReference>
<dbReference type="InterPro" id="IPR037171">
    <property type="entry name" value="NagB/RpiA_transferase-like"/>
</dbReference>
<dbReference type="STRING" id="390241.SAMN04488023_1144"/>
<dbReference type="SUPFAM" id="SSF75445">
    <property type="entry name" value="D-ribose-5-phosphate isomerase (RpiA), lid domain"/>
    <property type="match status" value="1"/>
</dbReference>
<evidence type="ECO:0000256" key="3">
    <source>
        <dbReference type="HAMAP-Rule" id="MF_00170"/>
    </source>
</evidence>
<proteinExistence type="inferred from homology"/>
<dbReference type="EMBL" id="FOGG01000014">
    <property type="protein sequence ID" value="SER68814.1"/>
    <property type="molecule type" value="Genomic_DNA"/>
</dbReference>
<dbReference type="UniPathway" id="UPA00115">
    <property type="reaction ID" value="UER00412"/>
</dbReference>
<dbReference type="OrthoDB" id="5870696at2"/>
<dbReference type="PANTHER" id="PTHR11934:SF0">
    <property type="entry name" value="RIBOSE-5-PHOSPHATE ISOMERASE"/>
    <property type="match status" value="1"/>
</dbReference>
<feature type="active site" description="Proton acceptor" evidence="3">
    <location>
        <position position="111"/>
    </location>
</feature>
<sequence length="229" mass="24166">MKPIDKNEQDAEKLAAARAAVAFVKDGDFVGLGTGSTATFAIKEIGERVKAGLKIKAVASSLKTAELAQSYGIEILDLGHVSSLDISIDGADEFTEDLNLIKGGGGALFREKIIASLSKNAIVITDTSKKVKQLGAFTVPVEVIPLAYQYVFDQIALLGGKGKLRETNGKAFITDNGNYIIDADFGLIAAPAVLAQSLNQIDGLLAHGLFIGLTSKVMMSQGNHIIIFD</sequence>
<dbReference type="Gene3D" id="3.40.50.1360">
    <property type="match status" value="1"/>
</dbReference>
<comment type="catalytic activity">
    <reaction evidence="1 3">
        <text>aldehydo-D-ribose 5-phosphate = D-ribulose 5-phosphate</text>
        <dbReference type="Rhea" id="RHEA:14657"/>
        <dbReference type="ChEBI" id="CHEBI:58121"/>
        <dbReference type="ChEBI" id="CHEBI:58273"/>
        <dbReference type="EC" id="5.3.1.6"/>
    </reaction>
</comment>
<dbReference type="CDD" id="cd01398">
    <property type="entry name" value="RPI_A"/>
    <property type="match status" value="1"/>
</dbReference>
<reference evidence="4 5" key="1">
    <citation type="submission" date="2016-10" db="EMBL/GenBank/DDBJ databases">
        <authorList>
            <person name="de Groot N.N."/>
        </authorList>
    </citation>
    <scope>NUCLEOTIDE SEQUENCE [LARGE SCALE GENOMIC DNA]</scope>
    <source>
        <strain evidence="4 5">DSM 18610</strain>
    </source>
</reference>
<comment type="similarity">
    <text evidence="3">Belongs to the ribose 5-phosphate isomerase family.</text>
</comment>
<feature type="binding site" evidence="3">
    <location>
        <begin position="102"/>
        <end position="105"/>
    </location>
    <ligand>
        <name>substrate</name>
    </ligand>
</feature>
<dbReference type="GO" id="GO:0009052">
    <property type="term" value="P:pentose-phosphate shunt, non-oxidative branch"/>
    <property type="evidence" value="ECO:0007669"/>
    <property type="project" value="UniProtKB-UniRule"/>
</dbReference>
<dbReference type="GO" id="GO:0005829">
    <property type="term" value="C:cytosol"/>
    <property type="evidence" value="ECO:0007669"/>
    <property type="project" value="TreeGrafter"/>
</dbReference>
<comment type="function">
    <text evidence="3">Catalyzes the reversible conversion of ribose-5-phosphate to ribulose 5-phosphate.</text>
</comment>
<dbReference type="Pfam" id="PF06026">
    <property type="entry name" value="Rib_5-P_isom_A"/>
    <property type="match status" value="1"/>
</dbReference>
<gene>
    <name evidence="3" type="primary">rpiA</name>
    <name evidence="4" type="ORF">SAMN04488023_1144</name>
</gene>
<feature type="binding site" evidence="3">
    <location>
        <position position="129"/>
    </location>
    <ligand>
        <name>substrate</name>
    </ligand>
</feature>
<dbReference type="NCBIfam" id="TIGR00021">
    <property type="entry name" value="rpiA"/>
    <property type="match status" value="1"/>
</dbReference>
<organism evidence="4 5">
    <name type="scientific">Pedobacter rhizosphaerae</name>
    <dbReference type="NCBI Taxonomy" id="390241"/>
    <lineage>
        <taxon>Bacteria</taxon>
        <taxon>Pseudomonadati</taxon>
        <taxon>Bacteroidota</taxon>
        <taxon>Sphingobacteriia</taxon>
        <taxon>Sphingobacteriales</taxon>
        <taxon>Sphingobacteriaceae</taxon>
        <taxon>Pedobacter</taxon>
    </lineage>
</organism>
<keyword evidence="2 3" id="KW-0413">Isomerase</keyword>
<dbReference type="InterPro" id="IPR004788">
    <property type="entry name" value="Ribose5P_isomerase_type_A"/>
</dbReference>
<dbReference type="InterPro" id="IPR020672">
    <property type="entry name" value="Ribose5P_isomerase_typA_subgr"/>
</dbReference>
<accession>A0A1H9R7U1</accession>
<dbReference type="AlphaFoldDB" id="A0A1H9R7U1"/>
<dbReference type="EC" id="5.3.1.6" evidence="3"/>
<protein>
    <recommendedName>
        <fullName evidence="3">Ribose-5-phosphate isomerase A</fullName>
        <ecNumber evidence="3">5.3.1.6</ecNumber>
    </recommendedName>
    <alternativeName>
        <fullName evidence="3">Phosphoriboisomerase A</fullName>
        <shortName evidence="3">PRI</shortName>
    </alternativeName>
</protein>